<evidence type="ECO:0000259" key="2">
    <source>
        <dbReference type="PROSITE" id="PS51677"/>
    </source>
</evidence>
<feature type="compositionally biased region" description="Polar residues" evidence="1">
    <location>
        <begin position="52"/>
        <end position="64"/>
    </location>
</feature>
<dbReference type="Proteomes" id="UP001241758">
    <property type="component" value="Unassembled WGS sequence"/>
</dbReference>
<feature type="region of interest" description="Disordered" evidence="1">
    <location>
        <begin position="1"/>
        <end position="90"/>
    </location>
</feature>
<dbReference type="Pfam" id="PF01522">
    <property type="entry name" value="Polysacc_deac_1"/>
    <property type="match status" value="1"/>
</dbReference>
<accession>A0ABT6WWC8</accession>
<comment type="caution">
    <text evidence="3">The sequence shown here is derived from an EMBL/GenBank/DDBJ whole genome shotgun (WGS) entry which is preliminary data.</text>
</comment>
<feature type="compositionally biased region" description="Polar residues" evidence="1">
    <location>
        <begin position="129"/>
        <end position="140"/>
    </location>
</feature>
<protein>
    <submittedName>
        <fullName evidence="3">Polysaccharide deacetylase family protein</fullName>
    </submittedName>
</protein>
<dbReference type="PROSITE" id="PS51677">
    <property type="entry name" value="NODB"/>
    <property type="match status" value="1"/>
</dbReference>
<dbReference type="Gene3D" id="3.20.20.370">
    <property type="entry name" value="Glycoside hydrolase/deacetylase"/>
    <property type="match status" value="1"/>
</dbReference>
<evidence type="ECO:0000313" key="4">
    <source>
        <dbReference type="Proteomes" id="UP001241758"/>
    </source>
</evidence>
<evidence type="ECO:0000256" key="1">
    <source>
        <dbReference type="SAM" id="MobiDB-lite"/>
    </source>
</evidence>
<feature type="region of interest" description="Disordered" evidence="1">
    <location>
        <begin position="114"/>
        <end position="206"/>
    </location>
</feature>
<dbReference type="EMBL" id="JASCTH010000029">
    <property type="protein sequence ID" value="MDI6103999.1"/>
    <property type="molecule type" value="Genomic_DNA"/>
</dbReference>
<dbReference type="InterPro" id="IPR002509">
    <property type="entry name" value="NODB_dom"/>
</dbReference>
<feature type="compositionally biased region" description="Polar residues" evidence="1">
    <location>
        <begin position="1"/>
        <end position="12"/>
    </location>
</feature>
<dbReference type="RefSeq" id="WP_282765253.1">
    <property type="nucleotide sequence ID" value="NZ_JASCTH010000029.1"/>
</dbReference>
<dbReference type="InterPro" id="IPR011330">
    <property type="entry name" value="Glyco_hydro/deAcase_b/a-brl"/>
</dbReference>
<keyword evidence="4" id="KW-1185">Reference proteome</keyword>
<dbReference type="CDD" id="cd10917">
    <property type="entry name" value="CE4_NodB_like_6s_7s"/>
    <property type="match status" value="1"/>
</dbReference>
<sequence length="496" mass="50868">MNTDGLTPAPQDSTPPEPAEVDESAEPTVALDEPGDSGDGEPAVTLPAAEISETTVDSSASAGSEPTADLPAVSPAADSGSEGDESEPTVTLSAIAPSAADAAEETVALSAGEVAAAGAAASAADRSEPTTVISARSESTIALPKPRLSPESRVAQPVSRPSSAVPEPTIALPSPLEPAPRPMSDSTVALPSVPAPRSAPTVAPPPSEPTIALPAAPGTPAVVPPRGKPLTRRRLLWAIPAAAGTALIGGTIAALAGRGEPEATKAPNLVVSDPAPSQTPTPVPKPTTPVMKVPVHTLQDFRTIVPGDPFPTDAIALTIDDGPHPVWTPPILRLLEKHDVPALFCMIGNQVLGHEATARDVATDGHLIANHTWSHPINLDKLPSHTVLKEIHRAQDKIYSTTGFTPSLFRAPGGAWSPGLSESVSQSSVIPMDWTTDPRDWARPGVAYITERLLAAQPGQILLCHDGGGDRSQTLASLKTVIPALQAKGLKFVALT</sequence>
<evidence type="ECO:0000313" key="3">
    <source>
        <dbReference type="EMBL" id="MDI6103999.1"/>
    </source>
</evidence>
<feature type="region of interest" description="Disordered" evidence="1">
    <location>
        <begin position="265"/>
        <end position="290"/>
    </location>
</feature>
<reference evidence="3 4" key="1">
    <citation type="submission" date="2023-05" db="EMBL/GenBank/DDBJ databases">
        <title>Actinoplanes sp. NEAU-A12 genome sequencing.</title>
        <authorList>
            <person name="Wang Z.-S."/>
        </authorList>
    </citation>
    <scope>NUCLEOTIDE SEQUENCE [LARGE SCALE GENOMIC DNA]</scope>
    <source>
        <strain evidence="3 4">NEAU-A12</strain>
    </source>
</reference>
<name>A0ABT6WWC8_9ACTN</name>
<feature type="compositionally biased region" description="Pro residues" evidence="1">
    <location>
        <begin position="277"/>
        <end position="287"/>
    </location>
</feature>
<organism evidence="3 4">
    <name type="scientific">Actinoplanes sandaracinus</name>
    <dbReference type="NCBI Taxonomy" id="3045177"/>
    <lineage>
        <taxon>Bacteria</taxon>
        <taxon>Bacillati</taxon>
        <taxon>Actinomycetota</taxon>
        <taxon>Actinomycetes</taxon>
        <taxon>Micromonosporales</taxon>
        <taxon>Micromonosporaceae</taxon>
        <taxon>Actinoplanes</taxon>
    </lineage>
</organism>
<proteinExistence type="predicted"/>
<dbReference type="PANTHER" id="PTHR10587">
    <property type="entry name" value="GLYCOSYL TRANSFERASE-RELATED"/>
    <property type="match status" value="1"/>
</dbReference>
<gene>
    <name evidence="3" type="ORF">QLQ12_35955</name>
</gene>
<dbReference type="InterPro" id="IPR050248">
    <property type="entry name" value="Polysacc_deacetylase_ArnD"/>
</dbReference>
<dbReference type="SUPFAM" id="SSF88713">
    <property type="entry name" value="Glycoside hydrolase/deacetylase"/>
    <property type="match status" value="1"/>
</dbReference>
<feature type="domain" description="NodB homology" evidence="2">
    <location>
        <begin position="313"/>
        <end position="493"/>
    </location>
</feature>
<feature type="compositionally biased region" description="Low complexity" evidence="1">
    <location>
        <begin position="114"/>
        <end position="124"/>
    </location>
</feature>